<dbReference type="SMART" id="SM00267">
    <property type="entry name" value="GGDEF"/>
    <property type="match status" value="1"/>
</dbReference>
<dbReference type="CDD" id="cd01949">
    <property type="entry name" value="GGDEF"/>
    <property type="match status" value="1"/>
</dbReference>
<protein>
    <submittedName>
        <fullName evidence="3">GGDEF domain-containing protein</fullName>
        <ecNumber evidence="3">2.7.7.65</ecNumber>
    </submittedName>
</protein>
<feature type="region of interest" description="Disordered" evidence="1">
    <location>
        <begin position="283"/>
        <end position="303"/>
    </location>
</feature>
<dbReference type="Gene3D" id="3.30.70.270">
    <property type="match status" value="1"/>
</dbReference>
<gene>
    <name evidence="3" type="ORF">WIS52_10620</name>
</gene>
<evidence type="ECO:0000256" key="1">
    <source>
        <dbReference type="SAM" id="MobiDB-lite"/>
    </source>
</evidence>
<dbReference type="PROSITE" id="PS50887">
    <property type="entry name" value="GGDEF"/>
    <property type="match status" value="1"/>
</dbReference>
<comment type="caution">
    <text evidence="3">The sequence shown here is derived from an EMBL/GenBank/DDBJ whole genome shotgun (WGS) entry which is preliminary data.</text>
</comment>
<dbReference type="RefSeq" id="WP_349298007.1">
    <property type="nucleotide sequence ID" value="NZ_JBEDNQ010000004.1"/>
</dbReference>
<evidence type="ECO:0000313" key="4">
    <source>
        <dbReference type="Proteomes" id="UP001494902"/>
    </source>
</evidence>
<evidence type="ECO:0000259" key="2">
    <source>
        <dbReference type="PROSITE" id="PS50887"/>
    </source>
</evidence>
<dbReference type="InterPro" id="IPR050469">
    <property type="entry name" value="Diguanylate_Cyclase"/>
</dbReference>
<dbReference type="InterPro" id="IPR029787">
    <property type="entry name" value="Nucleotide_cyclase"/>
</dbReference>
<organism evidence="3 4">
    <name type="scientific">Pseudonocardia nematodicida</name>
    <dbReference type="NCBI Taxonomy" id="1206997"/>
    <lineage>
        <taxon>Bacteria</taxon>
        <taxon>Bacillati</taxon>
        <taxon>Actinomycetota</taxon>
        <taxon>Actinomycetes</taxon>
        <taxon>Pseudonocardiales</taxon>
        <taxon>Pseudonocardiaceae</taxon>
        <taxon>Pseudonocardia</taxon>
    </lineage>
</organism>
<dbReference type="NCBIfam" id="TIGR00254">
    <property type="entry name" value="GGDEF"/>
    <property type="match status" value="1"/>
</dbReference>
<dbReference type="Pfam" id="PF00990">
    <property type="entry name" value="GGDEF"/>
    <property type="match status" value="1"/>
</dbReference>
<reference evidence="3 4" key="1">
    <citation type="submission" date="2024-03" db="EMBL/GenBank/DDBJ databases">
        <title>Draft genome sequence of Pseudonocardia nematodicida JCM 31783.</title>
        <authorList>
            <person name="Butdee W."/>
            <person name="Duangmal K."/>
        </authorList>
    </citation>
    <scope>NUCLEOTIDE SEQUENCE [LARGE SCALE GENOMIC DNA]</scope>
    <source>
        <strain evidence="3 4">JCM 31783</strain>
    </source>
</reference>
<keyword evidence="4" id="KW-1185">Reference proteome</keyword>
<dbReference type="GO" id="GO:0052621">
    <property type="term" value="F:diguanylate cyclase activity"/>
    <property type="evidence" value="ECO:0007669"/>
    <property type="project" value="UniProtKB-EC"/>
</dbReference>
<dbReference type="PANTHER" id="PTHR45138">
    <property type="entry name" value="REGULATORY COMPONENTS OF SENSORY TRANSDUCTION SYSTEM"/>
    <property type="match status" value="1"/>
</dbReference>
<name>A0ABV1K9T6_9PSEU</name>
<evidence type="ECO:0000313" key="3">
    <source>
        <dbReference type="EMBL" id="MEQ3550926.1"/>
    </source>
</evidence>
<keyword evidence="3" id="KW-0808">Transferase</keyword>
<dbReference type="EC" id="2.7.7.65" evidence="3"/>
<dbReference type="InterPro" id="IPR043128">
    <property type="entry name" value="Rev_trsase/Diguanyl_cyclase"/>
</dbReference>
<keyword evidence="3" id="KW-0548">Nucleotidyltransferase</keyword>
<dbReference type="PANTHER" id="PTHR45138:SF9">
    <property type="entry name" value="DIGUANYLATE CYCLASE DGCM-RELATED"/>
    <property type="match status" value="1"/>
</dbReference>
<accession>A0ABV1K9T6</accession>
<dbReference type="Proteomes" id="UP001494902">
    <property type="component" value="Unassembled WGS sequence"/>
</dbReference>
<feature type="domain" description="GGDEF" evidence="2">
    <location>
        <begin position="135"/>
        <end position="268"/>
    </location>
</feature>
<dbReference type="InterPro" id="IPR000160">
    <property type="entry name" value="GGDEF_dom"/>
</dbReference>
<proteinExistence type="predicted"/>
<dbReference type="EMBL" id="JBEDNQ010000004">
    <property type="protein sequence ID" value="MEQ3550926.1"/>
    <property type="molecule type" value="Genomic_DNA"/>
</dbReference>
<feature type="compositionally biased region" description="Pro residues" evidence="1">
    <location>
        <begin position="21"/>
        <end position="33"/>
    </location>
</feature>
<sequence length="303" mass="32873">MTDTAWTVRRLVRSTWRTLPDPVPVTPPSPPEPAGDDTAGVAPSSPAARAALHTAAAERLAENRRFEQAYLHLREAVRLLHGSTGTATVEDELDRLRREHAEAHEQSRRDSLTAAYNRRYLDERLSDLLVSAPGQQVCLALADIDHFKQVNDTHGHPFGDRVLQRMVLELGRALPRGAFCARYGGEEFALVLPGLGREEGVAACEAARERVAAHGWSELHPDLRMTISIGVAHGRSGDGPVEPLVGEADLLLYTAKQAGRNAVAHRADDGRVLLAGAAAGRRAIPQPAPRRFRPETPPPVTAS</sequence>
<dbReference type="SUPFAM" id="SSF55073">
    <property type="entry name" value="Nucleotide cyclase"/>
    <property type="match status" value="1"/>
</dbReference>
<feature type="region of interest" description="Disordered" evidence="1">
    <location>
        <begin position="19"/>
        <end position="44"/>
    </location>
</feature>